<sequence>MSDGSPEHIRGLDDALRSVLSPKVIEVLRQTRAIEDAQAQFFRALDEAREEAFSPEGDVWSAATGKGENVALAIDDTVLSGKYTLEEVEDLVSDTMIDASGLGLAAGERLEAEFYASQGLGRPGPLTL</sequence>
<dbReference type="RefSeq" id="WP_071321611.1">
    <property type="nucleotide sequence ID" value="NZ_BDNC01000033.1"/>
</dbReference>
<evidence type="ECO:0000313" key="2">
    <source>
        <dbReference type="Proteomes" id="UP000218842"/>
    </source>
</evidence>
<dbReference type="AlphaFoldDB" id="A0A2A3LD33"/>
<name>A0A2A3LD33_MYCAV</name>
<proteinExistence type="predicted"/>
<evidence type="ECO:0000313" key="1">
    <source>
        <dbReference type="EMBL" id="PBJ39113.1"/>
    </source>
</evidence>
<comment type="caution">
    <text evidence="1">The sequence shown here is derived from an EMBL/GenBank/DDBJ whole genome shotgun (WGS) entry which is preliminary data.</text>
</comment>
<gene>
    <name evidence="1" type="ORF">XV03_03820</name>
</gene>
<dbReference type="EMBL" id="LBGZ01000029">
    <property type="protein sequence ID" value="PBJ39113.1"/>
    <property type="molecule type" value="Genomic_DNA"/>
</dbReference>
<accession>A0A2A3LD33</accession>
<dbReference type="Proteomes" id="UP000218842">
    <property type="component" value="Unassembled WGS sequence"/>
</dbReference>
<reference evidence="1 2" key="1">
    <citation type="journal article" date="2017" name="Genome Biol. Evol.">
        <title>Population Structure and Local Adaptation of MAC Lung Disease Agent Mycobacterium avium subsp. hominissuis.</title>
        <authorList>
            <person name="Yano H."/>
            <person name="Iwamoto T."/>
            <person name="Nishiuchi Y."/>
            <person name="Nakajima C."/>
            <person name="Starkova D.A."/>
            <person name="Mokrousov I."/>
            <person name="Narvskaya O."/>
            <person name="Yoshida S."/>
            <person name="Arikawa K."/>
            <person name="Nakanishi N."/>
            <person name="Osaki K."/>
            <person name="Nakagawa I."/>
            <person name="Ato M."/>
            <person name="Suzuki Y."/>
            <person name="Maruyama F."/>
        </authorList>
    </citation>
    <scope>NUCLEOTIDE SEQUENCE [LARGE SCALE GENOMIC DNA]</scope>
    <source>
        <strain evidence="1 2">OCU466</strain>
    </source>
</reference>
<protein>
    <submittedName>
        <fullName evidence="1">Uncharacterized protein</fullName>
    </submittedName>
</protein>
<organism evidence="1 2">
    <name type="scientific">Mycobacterium avium subsp. hominissuis</name>
    <dbReference type="NCBI Taxonomy" id="439334"/>
    <lineage>
        <taxon>Bacteria</taxon>
        <taxon>Bacillati</taxon>
        <taxon>Actinomycetota</taxon>
        <taxon>Actinomycetes</taxon>
        <taxon>Mycobacteriales</taxon>
        <taxon>Mycobacteriaceae</taxon>
        <taxon>Mycobacterium</taxon>
        <taxon>Mycobacterium avium complex (MAC)</taxon>
    </lineage>
</organism>